<name>A0A2T7PP28_POMCA</name>
<reference evidence="2 3" key="1">
    <citation type="submission" date="2018-04" db="EMBL/GenBank/DDBJ databases">
        <title>The genome of golden apple snail Pomacea canaliculata provides insight into stress tolerance and invasive adaptation.</title>
        <authorList>
            <person name="Liu C."/>
            <person name="Liu B."/>
            <person name="Ren Y."/>
            <person name="Zhang Y."/>
            <person name="Wang H."/>
            <person name="Li S."/>
            <person name="Jiang F."/>
            <person name="Yin L."/>
            <person name="Zhang G."/>
            <person name="Qian W."/>
            <person name="Fan W."/>
        </authorList>
    </citation>
    <scope>NUCLEOTIDE SEQUENCE [LARGE SCALE GENOMIC DNA]</scope>
    <source>
        <strain evidence="2">SZHN2017</strain>
        <tissue evidence="2">Muscle</tissue>
    </source>
</reference>
<dbReference type="AlphaFoldDB" id="A0A2T7PP28"/>
<dbReference type="Proteomes" id="UP000245119">
    <property type="component" value="Linkage Group LG3"/>
</dbReference>
<organism evidence="2 3">
    <name type="scientific">Pomacea canaliculata</name>
    <name type="common">Golden apple snail</name>
    <dbReference type="NCBI Taxonomy" id="400727"/>
    <lineage>
        <taxon>Eukaryota</taxon>
        <taxon>Metazoa</taxon>
        <taxon>Spiralia</taxon>
        <taxon>Lophotrochozoa</taxon>
        <taxon>Mollusca</taxon>
        <taxon>Gastropoda</taxon>
        <taxon>Caenogastropoda</taxon>
        <taxon>Architaenioglossa</taxon>
        <taxon>Ampullarioidea</taxon>
        <taxon>Ampullariidae</taxon>
        <taxon>Pomacea</taxon>
    </lineage>
</organism>
<evidence type="ECO:0000313" key="2">
    <source>
        <dbReference type="EMBL" id="PVD35186.1"/>
    </source>
</evidence>
<evidence type="ECO:0000313" key="3">
    <source>
        <dbReference type="Proteomes" id="UP000245119"/>
    </source>
</evidence>
<comment type="caution">
    <text evidence="2">The sequence shown here is derived from an EMBL/GenBank/DDBJ whole genome shotgun (WGS) entry which is preliminary data.</text>
</comment>
<evidence type="ECO:0000256" key="1">
    <source>
        <dbReference type="SAM" id="MobiDB-lite"/>
    </source>
</evidence>
<protein>
    <submittedName>
        <fullName evidence="2">Uncharacterized protein</fullName>
    </submittedName>
</protein>
<feature type="region of interest" description="Disordered" evidence="1">
    <location>
        <begin position="1"/>
        <end position="36"/>
    </location>
</feature>
<dbReference type="EMBL" id="PZQS01000003">
    <property type="protein sequence ID" value="PVD35186.1"/>
    <property type="molecule type" value="Genomic_DNA"/>
</dbReference>
<feature type="compositionally biased region" description="Polar residues" evidence="1">
    <location>
        <begin position="7"/>
        <end position="21"/>
    </location>
</feature>
<proteinExistence type="predicted"/>
<accession>A0A2T7PP28</accession>
<keyword evidence="3" id="KW-1185">Reference proteome</keyword>
<sequence length="177" mass="20149">MPRLSSPWYQQKRSDSVQSSPRPKDPPTMSPQEQETQCQAQQTHRVGASKARSVLEVRHLHGPELKKMDGDVLYTFTRVYRVGTRGLRCHCLRIARSACGHPMAPSRQEAVKFDQSLCAALNQDQHQDNSSKVKNYSRNDWSPEIYLWLVVNRTSTGRGGLEYLVTLSHPEVFPVCN</sequence>
<gene>
    <name evidence="2" type="ORF">C0Q70_06467</name>
</gene>